<dbReference type="PROSITE" id="PS00650">
    <property type="entry name" value="G_PROTEIN_RECEP_F2_2"/>
    <property type="match status" value="1"/>
</dbReference>
<comment type="subcellular location">
    <subcellularLocation>
        <location evidence="1">Cell membrane</location>
        <topology evidence="1">Multi-pass membrane protein</topology>
    </subcellularLocation>
</comment>
<dbReference type="Gene3D" id="4.10.1240.10">
    <property type="entry name" value="GPCR, family 2, extracellular hormone receptor domain"/>
    <property type="match status" value="1"/>
</dbReference>
<protein>
    <submittedName>
        <fullName evidence="17">Calcitonin gene-related peptide type 1 receptor-like</fullName>
    </submittedName>
</protein>
<dbReference type="GO" id="GO:0007189">
    <property type="term" value="P:adenylate cyclase-activating G protein-coupled receptor signaling pathway"/>
    <property type="evidence" value="ECO:0007669"/>
    <property type="project" value="TreeGrafter"/>
</dbReference>
<keyword evidence="10" id="KW-0675">Receptor</keyword>
<dbReference type="PROSITE" id="PS50227">
    <property type="entry name" value="G_PROTEIN_RECEP_F2_3"/>
    <property type="match status" value="1"/>
</dbReference>
<dbReference type="GO" id="GO:0001525">
    <property type="term" value="P:angiogenesis"/>
    <property type="evidence" value="ECO:0007669"/>
    <property type="project" value="TreeGrafter"/>
</dbReference>
<evidence type="ECO:0000256" key="5">
    <source>
        <dbReference type="ARBA" id="ARBA00022729"/>
    </source>
</evidence>
<dbReference type="InterPro" id="IPR001879">
    <property type="entry name" value="GPCR_2_extracellular_dom"/>
</dbReference>
<dbReference type="GO" id="GO:0001635">
    <property type="term" value="F:calcitonin gene-related peptide receptor activity"/>
    <property type="evidence" value="ECO:0007669"/>
    <property type="project" value="TreeGrafter"/>
</dbReference>
<evidence type="ECO:0000259" key="14">
    <source>
        <dbReference type="PROSITE" id="PS50227"/>
    </source>
</evidence>
<keyword evidence="7" id="KW-0297">G-protein coupled receptor</keyword>
<dbReference type="InterPro" id="IPR050332">
    <property type="entry name" value="GPCR_2"/>
</dbReference>
<sequence length="356" mass="41215">MEMIRKAQFECYQKFIQVPVHENTGSYCNRTWDGWLCWDDTPAGVTVIQNCPSYYQEFNDQEEAIKICDEKGHWFVHPESNRQWTNYTLCTNIKWYEKSVWNAYYIAITGLSLSLVSLLISLGIFFCFNYATALTHLAGIAQQQPLIITPPVRAPLIPASTYAVARSMYFNDYCWYRTDTLLDYIITGSIFTVLSVNLLILIRIIHVLIKKSKTRLLRKSIQYLKAVRATFILAPLLGIQILFASLEPRERTSKEIHLYILDVCIYFQGLLVATIFCFFNGEVQSVLRRHWKQYRIQFEHSFAHSDGLRSASFTVSSSFTDGQSFNFNHDCPSEHLNGKSFSEMENGPFKPEKLYG</sequence>
<evidence type="ECO:0000256" key="2">
    <source>
        <dbReference type="ARBA" id="ARBA00005314"/>
    </source>
</evidence>
<dbReference type="InterPro" id="IPR000832">
    <property type="entry name" value="GPCR_2_secretin-like"/>
</dbReference>
<evidence type="ECO:0000256" key="9">
    <source>
        <dbReference type="ARBA" id="ARBA00023157"/>
    </source>
</evidence>
<feature type="transmembrane region" description="Helical" evidence="13">
    <location>
        <begin position="258"/>
        <end position="279"/>
    </location>
</feature>
<evidence type="ECO:0000256" key="8">
    <source>
        <dbReference type="ARBA" id="ARBA00023136"/>
    </source>
</evidence>
<feature type="transmembrane region" description="Helical" evidence="13">
    <location>
        <begin position="226"/>
        <end position="246"/>
    </location>
</feature>
<evidence type="ECO:0000313" key="17">
    <source>
        <dbReference type="RefSeq" id="XP_013923394.1"/>
    </source>
</evidence>
<dbReference type="PROSITE" id="PS50261">
    <property type="entry name" value="G_PROTEIN_RECEP_F2_4"/>
    <property type="match status" value="1"/>
</dbReference>
<dbReference type="GO" id="GO:0005886">
    <property type="term" value="C:plasma membrane"/>
    <property type="evidence" value="ECO:0007669"/>
    <property type="project" value="UniProtKB-SubCell"/>
</dbReference>
<dbReference type="InterPro" id="IPR017983">
    <property type="entry name" value="GPCR_2_secretin-like_CS"/>
</dbReference>
<reference evidence="17" key="1">
    <citation type="submission" date="2025-08" db="UniProtKB">
        <authorList>
            <consortium name="RefSeq"/>
        </authorList>
    </citation>
    <scope>IDENTIFICATION</scope>
    <source>
        <tissue evidence="17">Skeletal muscle</tissue>
    </source>
</reference>
<name>A0A6I9YHE4_9SAUR</name>
<feature type="transmembrane region" description="Helical" evidence="13">
    <location>
        <begin position="103"/>
        <end position="131"/>
    </location>
</feature>
<evidence type="ECO:0000256" key="1">
    <source>
        <dbReference type="ARBA" id="ARBA00004651"/>
    </source>
</evidence>
<keyword evidence="11" id="KW-0325">Glycoprotein</keyword>
<evidence type="ECO:0000256" key="7">
    <source>
        <dbReference type="ARBA" id="ARBA00023040"/>
    </source>
</evidence>
<dbReference type="SUPFAM" id="SSF111418">
    <property type="entry name" value="Hormone receptor domain"/>
    <property type="match status" value="1"/>
</dbReference>
<keyword evidence="5" id="KW-0732">Signal</keyword>
<keyword evidence="9" id="KW-1015">Disulfide bond</keyword>
<dbReference type="PRINTS" id="PR01350">
    <property type="entry name" value="CTRFAMILY"/>
</dbReference>
<feature type="domain" description="G-protein coupled receptors family 2 profile 1" evidence="14">
    <location>
        <begin position="10"/>
        <end position="94"/>
    </location>
</feature>
<dbReference type="InterPro" id="IPR017981">
    <property type="entry name" value="GPCR_2-like_7TM"/>
</dbReference>
<dbReference type="Pfam" id="PF00002">
    <property type="entry name" value="7tm_2"/>
    <property type="match status" value="1"/>
</dbReference>
<dbReference type="FunFam" id="4.10.1240.10:FF:000011">
    <property type="entry name" value="Calcitonin gene-related peptide type 1 receptor"/>
    <property type="match status" value="1"/>
</dbReference>
<keyword evidence="3" id="KW-1003">Cell membrane</keyword>
<feature type="transmembrane region" description="Helical" evidence="13">
    <location>
        <begin position="184"/>
        <end position="205"/>
    </location>
</feature>
<evidence type="ECO:0000256" key="3">
    <source>
        <dbReference type="ARBA" id="ARBA00022475"/>
    </source>
</evidence>
<dbReference type="PANTHER" id="PTHR45620">
    <property type="entry name" value="PDF RECEPTOR-LIKE PROTEIN-RELATED"/>
    <property type="match status" value="1"/>
</dbReference>
<accession>A0A6I9YHE4</accession>
<keyword evidence="12" id="KW-0807">Transducer</keyword>
<evidence type="ECO:0000256" key="6">
    <source>
        <dbReference type="ARBA" id="ARBA00022989"/>
    </source>
</evidence>
<evidence type="ECO:0000256" key="10">
    <source>
        <dbReference type="ARBA" id="ARBA00023170"/>
    </source>
</evidence>
<dbReference type="SMART" id="SM00008">
    <property type="entry name" value="HormR"/>
    <property type="match status" value="1"/>
</dbReference>
<evidence type="ECO:0000256" key="11">
    <source>
        <dbReference type="ARBA" id="ARBA00023180"/>
    </source>
</evidence>
<organism evidence="16 17">
    <name type="scientific">Thamnophis sirtalis</name>
    <dbReference type="NCBI Taxonomy" id="35019"/>
    <lineage>
        <taxon>Eukaryota</taxon>
        <taxon>Metazoa</taxon>
        <taxon>Chordata</taxon>
        <taxon>Craniata</taxon>
        <taxon>Vertebrata</taxon>
        <taxon>Euteleostomi</taxon>
        <taxon>Lepidosauria</taxon>
        <taxon>Squamata</taxon>
        <taxon>Bifurcata</taxon>
        <taxon>Unidentata</taxon>
        <taxon>Episquamata</taxon>
        <taxon>Toxicofera</taxon>
        <taxon>Serpentes</taxon>
        <taxon>Colubroidea</taxon>
        <taxon>Colubridae</taxon>
        <taxon>Natricinae</taxon>
        <taxon>Thamnophis</taxon>
    </lineage>
</organism>
<keyword evidence="8 13" id="KW-0472">Membrane</keyword>
<dbReference type="GO" id="GO:0004948">
    <property type="term" value="F:calcitonin receptor activity"/>
    <property type="evidence" value="ECO:0007669"/>
    <property type="project" value="InterPro"/>
</dbReference>
<dbReference type="GO" id="GO:0001605">
    <property type="term" value="F:adrenomedullin receptor activity"/>
    <property type="evidence" value="ECO:0007669"/>
    <property type="project" value="TreeGrafter"/>
</dbReference>
<gene>
    <name evidence="17" type="primary">LOC106550121</name>
</gene>
<keyword evidence="6 13" id="KW-1133">Transmembrane helix</keyword>
<dbReference type="InterPro" id="IPR003287">
    <property type="entry name" value="GPCR_2_calcitonin_rcpt_fam"/>
</dbReference>
<evidence type="ECO:0000256" key="12">
    <source>
        <dbReference type="ARBA" id="ARBA00023224"/>
    </source>
</evidence>
<dbReference type="KEGG" id="tsr:106550121"/>
<evidence type="ECO:0000259" key="15">
    <source>
        <dbReference type="PROSITE" id="PS50261"/>
    </source>
</evidence>
<dbReference type="GO" id="GO:0007166">
    <property type="term" value="P:cell surface receptor signaling pathway"/>
    <property type="evidence" value="ECO:0007669"/>
    <property type="project" value="InterPro"/>
</dbReference>
<keyword evidence="16" id="KW-1185">Reference proteome</keyword>
<evidence type="ECO:0000313" key="16">
    <source>
        <dbReference type="Proteomes" id="UP000504617"/>
    </source>
</evidence>
<dbReference type="Pfam" id="PF02793">
    <property type="entry name" value="HRM"/>
    <property type="match status" value="1"/>
</dbReference>
<dbReference type="GeneID" id="106550121"/>
<dbReference type="Proteomes" id="UP000504617">
    <property type="component" value="Unplaced"/>
</dbReference>
<dbReference type="OrthoDB" id="16753at2759"/>
<evidence type="ECO:0000256" key="4">
    <source>
        <dbReference type="ARBA" id="ARBA00022692"/>
    </source>
</evidence>
<dbReference type="Gene3D" id="1.20.1070.10">
    <property type="entry name" value="Rhodopsin 7-helix transmembrane proteins"/>
    <property type="match status" value="1"/>
</dbReference>
<evidence type="ECO:0000256" key="13">
    <source>
        <dbReference type="SAM" id="Phobius"/>
    </source>
</evidence>
<dbReference type="AlphaFoldDB" id="A0A6I9YHE4"/>
<comment type="similarity">
    <text evidence="2">Belongs to the G-protein coupled receptor 2 family.</text>
</comment>
<dbReference type="RefSeq" id="XP_013923394.1">
    <property type="nucleotide sequence ID" value="XM_014067919.1"/>
</dbReference>
<proteinExistence type="inferred from homology"/>
<feature type="domain" description="G-protein coupled receptors family 2 profile 2" evidence="15">
    <location>
        <begin position="155"/>
        <end position="280"/>
    </location>
</feature>
<dbReference type="PANTHER" id="PTHR45620:SF21">
    <property type="entry name" value="CALCITONIN GENE-RELATED PEPTIDE TYPE 1 RECEPTOR"/>
    <property type="match status" value="1"/>
</dbReference>
<keyword evidence="4 13" id="KW-0812">Transmembrane</keyword>
<dbReference type="PROSITE" id="PS00649">
    <property type="entry name" value="G_PROTEIN_RECEP_F2_1"/>
    <property type="match status" value="1"/>
</dbReference>
<dbReference type="InterPro" id="IPR036445">
    <property type="entry name" value="GPCR_2_extracell_dom_sf"/>
</dbReference>